<dbReference type="InterPro" id="IPR008920">
    <property type="entry name" value="TF_FadR/GntR_C"/>
</dbReference>
<dbReference type="PANTHER" id="PTHR43537">
    <property type="entry name" value="TRANSCRIPTIONAL REGULATOR, GNTR FAMILY"/>
    <property type="match status" value="1"/>
</dbReference>
<name>A0A1U9UY92_CUPNE</name>
<dbReference type="Pfam" id="PF07729">
    <property type="entry name" value="FCD"/>
    <property type="match status" value="1"/>
</dbReference>
<dbReference type="PROSITE" id="PS50949">
    <property type="entry name" value="HTH_GNTR"/>
    <property type="match status" value="1"/>
</dbReference>
<dbReference type="Gene3D" id="1.10.10.10">
    <property type="entry name" value="Winged helix-like DNA-binding domain superfamily/Winged helix DNA-binding domain"/>
    <property type="match status" value="1"/>
</dbReference>
<protein>
    <submittedName>
        <fullName evidence="5">GntR family transcriptional regulator</fullName>
    </submittedName>
</protein>
<evidence type="ECO:0000259" key="4">
    <source>
        <dbReference type="PROSITE" id="PS50949"/>
    </source>
</evidence>
<evidence type="ECO:0000313" key="6">
    <source>
        <dbReference type="Proteomes" id="UP000189627"/>
    </source>
</evidence>
<dbReference type="Proteomes" id="UP000189627">
    <property type="component" value="Chromosome 2"/>
</dbReference>
<dbReference type="Gene3D" id="1.20.120.530">
    <property type="entry name" value="GntR ligand-binding domain-like"/>
    <property type="match status" value="1"/>
</dbReference>
<dbReference type="InterPro" id="IPR036388">
    <property type="entry name" value="WH-like_DNA-bd_sf"/>
</dbReference>
<reference evidence="6" key="1">
    <citation type="submission" date="2017-02" db="EMBL/GenBank/DDBJ databases">
        <title>Complete genome sequence of Cupriavidus necator strain NH9, a 3-chlorobenzoate degrader.</title>
        <authorList>
            <person name="Moriuchi R."/>
            <person name="Dohra H."/>
            <person name="Ogawa N."/>
        </authorList>
    </citation>
    <scope>NUCLEOTIDE SEQUENCE [LARGE SCALE GENOMIC DNA]</scope>
    <source>
        <strain evidence="6">NH9</strain>
    </source>
</reference>
<organism evidence="5 6">
    <name type="scientific">Cupriavidus necator</name>
    <name type="common">Alcaligenes eutrophus</name>
    <name type="synonym">Ralstonia eutropha</name>
    <dbReference type="NCBI Taxonomy" id="106590"/>
    <lineage>
        <taxon>Bacteria</taxon>
        <taxon>Pseudomonadati</taxon>
        <taxon>Pseudomonadota</taxon>
        <taxon>Betaproteobacteria</taxon>
        <taxon>Burkholderiales</taxon>
        <taxon>Burkholderiaceae</taxon>
        <taxon>Cupriavidus</taxon>
    </lineage>
</organism>
<keyword evidence="1" id="KW-0805">Transcription regulation</keyword>
<dbReference type="Pfam" id="PF00392">
    <property type="entry name" value="GntR"/>
    <property type="match status" value="1"/>
</dbReference>
<gene>
    <name evidence="5" type="ORF">BJN34_27505</name>
</gene>
<dbReference type="CDD" id="cd07377">
    <property type="entry name" value="WHTH_GntR"/>
    <property type="match status" value="1"/>
</dbReference>
<dbReference type="SUPFAM" id="SSF48008">
    <property type="entry name" value="GntR ligand-binding domain-like"/>
    <property type="match status" value="1"/>
</dbReference>
<dbReference type="GO" id="GO:0003677">
    <property type="term" value="F:DNA binding"/>
    <property type="evidence" value="ECO:0007669"/>
    <property type="project" value="UniProtKB-KW"/>
</dbReference>
<keyword evidence="2" id="KW-0238">DNA-binding</keyword>
<evidence type="ECO:0000256" key="3">
    <source>
        <dbReference type="ARBA" id="ARBA00023163"/>
    </source>
</evidence>
<sequence length="242" mass="27090">MQTQANSDTDSPVRALPKVERQRLHDTVVAHLRTLIVEGALESGRKLNERELSETLGISRTPLREALKVLAAEGLIDISPNRGASVSRLSATEIRDTFELLSNLEAFSGELACERITAVELAEIKALHYAMLACRANEDLPGYYRLNHQIHDRINLAARNAALRQTYQSVNRRLQALRFRSNYRKPKWDSAIHDHEEMLTALEARDGKRLAAILRQHLLDKRDAVLLMQAGEAGDADGTPQA</sequence>
<dbReference type="SMART" id="SM00895">
    <property type="entry name" value="FCD"/>
    <property type="match status" value="1"/>
</dbReference>
<dbReference type="RefSeq" id="WP_078199963.1">
    <property type="nucleotide sequence ID" value="NZ_CP017758.1"/>
</dbReference>
<dbReference type="InterPro" id="IPR011711">
    <property type="entry name" value="GntR_C"/>
</dbReference>
<proteinExistence type="predicted"/>
<dbReference type="KEGG" id="cuh:BJN34_27505"/>
<dbReference type="EMBL" id="CP017758">
    <property type="protein sequence ID" value="AQV97613.1"/>
    <property type="molecule type" value="Genomic_DNA"/>
</dbReference>
<evidence type="ECO:0000256" key="1">
    <source>
        <dbReference type="ARBA" id="ARBA00023015"/>
    </source>
</evidence>
<dbReference type="AlphaFoldDB" id="A0A1U9UY92"/>
<keyword evidence="3" id="KW-0804">Transcription</keyword>
<dbReference type="InterPro" id="IPR000524">
    <property type="entry name" value="Tscrpt_reg_HTH_GntR"/>
</dbReference>
<evidence type="ECO:0000256" key="2">
    <source>
        <dbReference type="ARBA" id="ARBA00023125"/>
    </source>
</evidence>
<dbReference type="GO" id="GO:0003700">
    <property type="term" value="F:DNA-binding transcription factor activity"/>
    <property type="evidence" value="ECO:0007669"/>
    <property type="project" value="InterPro"/>
</dbReference>
<dbReference type="PANTHER" id="PTHR43537:SF50">
    <property type="entry name" value="TRANSCRIPTIONAL REGULATORY PROTEIN"/>
    <property type="match status" value="1"/>
</dbReference>
<dbReference type="SMART" id="SM00345">
    <property type="entry name" value="HTH_GNTR"/>
    <property type="match status" value="1"/>
</dbReference>
<dbReference type="SUPFAM" id="SSF46785">
    <property type="entry name" value="Winged helix' DNA-binding domain"/>
    <property type="match status" value="1"/>
</dbReference>
<feature type="domain" description="HTH gntR-type" evidence="4">
    <location>
        <begin position="22"/>
        <end position="89"/>
    </location>
</feature>
<dbReference type="OrthoDB" id="8680857at2"/>
<dbReference type="InterPro" id="IPR036390">
    <property type="entry name" value="WH_DNA-bd_sf"/>
</dbReference>
<evidence type="ECO:0000313" key="5">
    <source>
        <dbReference type="EMBL" id="AQV97613.1"/>
    </source>
</evidence>
<dbReference type="PRINTS" id="PR00035">
    <property type="entry name" value="HTHGNTR"/>
</dbReference>
<accession>A0A1U9UY92</accession>